<comment type="cofactor">
    <cofactor evidence="18 21">
        <name>Ca(2+)</name>
        <dbReference type="ChEBI" id="CHEBI:29108"/>
    </cofactor>
    <text evidence="18 21">Binds 2 calcium ions per subunit.</text>
</comment>
<feature type="chain" id="PRO_5011818137" description="Peroxidase" evidence="21">
    <location>
        <begin position="26"/>
        <end position="333"/>
    </location>
</feature>
<keyword evidence="12 18" id="KW-0408">Iron</keyword>
<keyword evidence="5 21" id="KW-0964">Secreted</keyword>
<keyword evidence="9 21" id="KW-0732">Signal</keyword>
<dbReference type="InterPro" id="IPR000823">
    <property type="entry name" value="Peroxidase_pln"/>
</dbReference>
<dbReference type="GO" id="GO:0004601">
    <property type="term" value="F:peroxidase activity"/>
    <property type="evidence" value="ECO:0000318"/>
    <property type="project" value="GO_Central"/>
</dbReference>
<reference evidence="24" key="1">
    <citation type="journal article" date="2016" name="Nat. Biotechnol.">
        <title>Sequencing wild and cultivated cassava and related species reveals extensive interspecific hybridization and genetic diversity.</title>
        <authorList>
            <person name="Bredeson J.V."/>
            <person name="Lyons J.B."/>
            <person name="Prochnik S.E."/>
            <person name="Wu G.A."/>
            <person name="Ha C.M."/>
            <person name="Edsinger-Gonzales E."/>
            <person name="Grimwood J."/>
            <person name="Schmutz J."/>
            <person name="Rabbi I.Y."/>
            <person name="Egesi C."/>
            <person name="Nauluvula P."/>
            <person name="Lebot V."/>
            <person name="Ndunguru J."/>
            <person name="Mkamilo G."/>
            <person name="Bart R.S."/>
            <person name="Setter T.L."/>
            <person name="Gleadow R.M."/>
            <person name="Kulakow P."/>
            <person name="Ferguson M.E."/>
            <person name="Rounsley S."/>
            <person name="Rokhsar D.S."/>
        </authorList>
    </citation>
    <scope>NUCLEOTIDE SEQUENCE [LARGE SCALE GENOMIC DNA]</scope>
    <source>
        <strain evidence="24">cv. AM560-2</strain>
    </source>
</reference>
<dbReference type="GO" id="GO:0020037">
    <property type="term" value="F:heme binding"/>
    <property type="evidence" value="ECO:0007669"/>
    <property type="project" value="UniProtKB-UniRule"/>
</dbReference>
<evidence type="ECO:0000256" key="12">
    <source>
        <dbReference type="ARBA" id="ARBA00023004"/>
    </source>
</evidence>
<dbReference type="PRINTS" id="PR00458">
    <property type="entry name" value="PEROXIDASE"/>
</dbReference>
<evidence type="ECO:0000256" key="18">
    <source>
        <dbReference type="PIRSR" id="PIRSR600823-3"/>
    </source>
</evidence>
<keyword evidence="24" id="KW-1185">Reference proteome</keyword>
<feature type="active site" description="Proton acceptor" evidence="16">
    <location>
        <position position="74"/>
    </location>
</feature>
<dbReference type="Pfam" id="PF00141">
    <property type="entry name" value="peroxidase"/>
    <property type="match status" value="1"/>
</dbReference>
<evidence type="ECO:0000256" key="4">
    <source>
        <dbReference type="ARBA" id="ARBA00012313"/>
    </source>
</evidence>
<feature type="binding site" evidence="18">
    <location>
        <position position="96"/>
    </location>
    <ligand>
        <name>Ca(2+)</name>
        <dbReference type="ChEBI" id="CHEBI:29108"/>
        <label>1</label>
    </ligand>
</feature>
<feature type="binding site" evidence="18">
    <location>
        <position position="82"/>
    </location>
    <ligand>
        <name>Ca(2+)</name>
        <dbReference type="ChEBI" id="CHEBI:29108"/>
        <label>1</label>
    </ligand>
</feature>
<dbReference type="GO" id="GO:0005576">
    <property type="term" value="C:extracellular region"/>
    <property type="evidence" value="ECO:0007669"/>
    <property type="project" value="UniProtKB-SubCell"/>
</dbReference>
<feature type="binding site" evidence="18">
    <location>
        <position position="80"/>
    </location>
    <ligand>
        <name>Ca(2+)</name>
        <dbReference type="ChEBI" id="CHEBI:29108"/>
        <label>1</label>
    </ligand>
</feature>
<dbReference type="Proteomes" id="UP000091857">
    <property type="component" value="Chromosome 3"/>
</dbReference>
<feature type="binding site" evidence="18">
    <location>
        <position position="84"/>
    </location>
    <ligand>
        <name>Ca(2+)</name>
        <dbReference type="ChEBI" id="CHEBI:29108"/>
        <label>1</label>
    </ligand>
</feature>
<comment type="similarity">
    <text evidence="3">Belongs to the peroxidase family. Ascorbate peroxidase subfamily.</text>
</comment>
<dbReference type="GO" id="GO:0140825">
    <property type="term" value="F:lactoperoxidase activity"/>
    <property type="evidence" value="ECO:0007669"/>
    <property type="project" value="UniProtKB-EC"/>
</dbReference>
<dbReference type="InterPro" id="IPR019794">
    <property type="entry name" value="Peroxidases_AS"/>
</dbReference>
<dbReference type="AlphaFoldDB" id="A0A2C9W907"/>
<feature type="disulfide bond" evidence="20">
    <location>
        <begin position="43"/>
        <end position="122"/>
    </location>
</feature>
<feature type="disulfide bond" evidence="20">
    <location>
        <begin position="128"/>
        <end position="328"/>
    </location>
</feature>
<dbReference type="GO" id="GO:0042744">
    <property type="term" value="P:hydrogen peroxide catabolic process"/>
    <property type="evidence" value="ECO:0007669"/>
    <property type="project" value="UniProtKB-KW"/>
</dbReference>
<proteinExistence type="inferred from homology"/>
<keyword evidence="8 18" id="KW-0479">Metal-binding</keyword>
<evidence type="ECO:0000259" key="22">
    <source>
        <dbReference type="PROSITE" id="PS50873"/>
    </source>
</evidence>
<dbReference type="SUPFAM" id="SSF48113">
    <property type="entry name" value="Heme-dependent peroxidases"/>
    <property type="match status" value="1"/>
</dbReference>
<keyword evidence="14" id="KW-0325">Glycoprotein</keyword>
<evidence type="ECO:0000256" key="7">
    <source>
        <dbReference type="ARBA" id="ARBA00022617"/>
    </source>
</evidence>
<dbReference type="InterPro" id="IPR033905">
    <property type="entry name" value="Secretory_peroxidase"/>
</dbReference>
<evidence type="ECO:0000256" key="9">
    <source>
        <dbReference type="ARBA" id="ARBA00022729"/>
    </source>
</evidence>
<dbReference type="Gramene" id="Manes.03G189800.1.v8.1">
    <property type="protein sequence ID" value="Manes.03G189800.1.v8.1.CDS"/>
    <property type="gene ID" value="Manes.03G189800.v8.1"/>
</dbReference>
<evidence type="ECO:0000256" key="10">
    <source>
        <dbReference type="ARBA" id="ARBA00022837"/>
    </source>
</evidence>
<comment type="subcellular location">
    <subcellularLocation>
        <location evidence="21">Secreted</location>
    </subcellularLocation>
</comment>
<evidence type="ECO:0000256" key="15">
    <source>
        <dbReference type="ARBA" id="ARBA00023324"/>
    </source>
</evidence>
<dbReference type="EC" id="1.11.1.7" evidence="4 21"/>
<keyword evidence="11 21" id="KW-0560">Oxidoreductase</keyword>
<evidence type="ECO:0000256" key="17">
    <source>
        <dbReference type="PIRSR" id="PIRSR600823-2"/>
    </source>
</evidence>
<comment type="catalytic activity">
    <reaction evidence="1 21">
        <text>2 a phenolic donor + H2O2 = 2 a phenolic radical donor + 2 H2O</text>
        <dbReference type="Rhea" id="RHEA:56136"/>
        <dbReference type="ChEBI" id="CHEBI:15377"/>
        <dbReference type="ChEBI" id="CHEBI:16240"/>
        <dbReference type="ChEBI" id="CHEBI:139520"/>
        <dbReference type="ChEBI" id="CHEBI:139521"/>
        <dbReference type="EC" id="1.11.1.7"/>
    </reaction>
</comment>
<evidence type="ECO:0000256" key="11">
    <source>
        <dbReference type="ARBA" id="ARBA00023002"/>
    </source>
</evidence>
<dbReference type="PROSITE" id="PS00435">
    <property type="entry name" value="PEROXIDASE_1"/>
    <property type="match status" value="1"/>
</dbReference>
<feature type="binding site" evidence="18">
    <location>
        <position position="253"/>
    </location>
    <ligand>
        <name>Ca(2+)</name>
        <dbReference type="ChEBI" id="CHEBI:29108"/>
        <label>2</label>
    </ligand>
</feature>
<dbReference type="PROSITE" id="PS50873">
    <property type="entry name" value="PEROXIDASE_4"/>
    <property type="match status" value="1"/>
</dbReference>
<dbReference type="OrthoDB" id="2113341at2759"/>
<evidence type="ECO:0000256" key="3">
    <source>
        <dbReference type="ARBA" id="ARBA00006873"/>
    </source>
</evidence>
<keyword evidence="15 21" id="KW-0376">Hydrogen peroxide</keyword>
<feature type="disulfide bond" evidence="20">
    <location>
        <begin position="208"/>
        <end position="240"/>
    </location>
</feature>
<feature type="binding site" evidence="18">
    <location>
        <position position="202"/>
    </location>
    <ligand>
        <name>Ca(2+)</name>
        <dbReference type="ChEBI" id="CHEBI:29108"/>
        <label>2</label>
    </ligand>
</feature>
<keyword evidence="7 21" id="KW-0349">Heme</keyword>
<keyword evidence="13 20" id="KW-1015">Disulfide bond</keyword>
<dbReference type="InterPro" id="IPR019793">
    <property type="entry name" value="Peroxidases_heam-ligand_BS"/>
</dbReference>
<comment type="function">
    <text evidence="2">Removal of H(2)O(2), oxidation of toxic reductants, biosynthesis and degradation of lignin, suberization, auxin catabolism, response to environmental stresses such as wounding, pathogen attack and oxidative stress. These functions might be dependent on each isozyme/isoform in each plant tissue.</text>
</comment>
<feature type="signal peptide" evidence="21">
    <location>
        <begin position="1"/>
        <end position="25"/>
    </location>
</feature>
<dbReference type="Gene3D" id="1.10.420.10">
    <property type="entry name" value="Peroxidase, domain 2"/>
    <property type="match status" value="1"/>
</dbReference>
<feature type="site" description="Transition state stabilizer" evidence="19">
    <location>
        <position position="70"/>
    </location>
</feature>
<evidence type="ECO:0000256" key="6">
    <source>
        <dbReference type="ARBA" id="ARBA00022559"/>
    </source>
</evidence>
<dbReference type="OMA" id="RKQCRQV"/>
<dbReference type="GO" id="GO:0006979">
    <property type="term" value="P:response to oxidative stress"/>
    <property type="evidence" value="ECO:0007669"/>
    <property type="project" value="UniProtKB-UniRule"/>
</dbReference>
<comment type="similarity">
    <text evidence="21">Belongs to the peroxidase family. Classical plant (class III) peroxidase subfamily.</text>
</comment>
<keyword evidence="6 21" id="KW-0575">Peroxidase</keyword>
<evidence type="ECO:0000313" key="23">
    <source>
        <dbReference type="EMBL" id="OAY55927.1"/>
    </source>
</evidence>
<keyword evidence="10 18" id="KW-0106">Calcium</keyword>
<dbReference type="FunFam" id="1.10.420.10:FF:000008">
    <property type="entry name" value="Peroxidase"/>
    <property type="match status" value="1"/>
</dbReference>
<dbReference type="PRINTS" id="PR00461">
    <property type="entry name" value="PLPEROXIDASE"/>
</dbReference>
<evidence type="ECO:0000256" key="2">
    <source>
        <dbReference type="ARBA" id="ARBA00002322"/>
    </source>
</evidence>
<evidence type="ECO:0000256" key="8">
    <source>
        <dbReference type="ARBA" id="ARBA00022723"/>
    </source>
</evidence>
<protein>
    <recommendedName>
        <fullName evidence="4 21">Peroxidase</fullName>
        <ecNumber evidence="4 21">1.11.1.7</ecNumber>
    </recommendedName>
</protein>
<dbReference type="STRING" id="3983.A0A2C9W907"/>
<dbReference type="InterPro" id="IPR002016">
    <property type="entry name" value="Haem_peroxidase"/>
</dbReference>
<comment type="cofactor">
    <cofactor evidence="18 21">
        <name>heme b</name>
        <dbReference type="ChEBI" id="CHEBI:60344"/>
    </cofactor>
    <text evidence="18 21">Binds 1 heme b (iron(II)-protoporphyrin IX) group per subunit.</text>
</comment>
<evidence type="ECO:0000256" key="1">
    <source>
        <dbReference type="ARBA" id="ARBA00000189"/>
    </source>
</evidence>
<dbReference type="PANTHER" id="PTHR31235">
    <property type="entry name" value="PEROXIDASE 25-RELATED"/>
    <property type="match status" value="1"/>
</dbReference>
<evidence type="ECO:0000256" key="13">
    <source>
        <dbReference type="ARBA" id="ARBA00023157"/>
    </source>
</evidence>
<evidence type="ECO:0000256" key="19">
    <source>
        <dbReference type="PIRSR" id="PIRSR600823-4"/>
    </source>
</evidence>
<dbReference type="GO" id="GO:0006950">
    <property type="term" value="P:response to stress"/>
    <property type="evidence" value="ECO:0000318"/>
    <property type="project" value="GO_Central"/>
</dbReference>
<dbReference type="Gramene" id="Manes.03G189800.2.v8.1">
    <property type="protein sequence ID" value="Manes.03G189800.2.v8.1.CDS"/>
    <property type="gene ID" value="Manes.03G189800.v8.1"/>
</dbReference>
<dbReference type="GO" id="GO:0009505">
    <property type="term" value="C:plant-type cell wall"/>
    <property type="evidence" value="ECO:0000318"/>
    <property type="project" value="GO_Central"/>
</dbReference>
<evidence type="ECO:0000313" key="24">
    <source>
        <dbReference type="Proteomes" id="UP000091857"/>
    </source>
</evidence>
<name>A0A2C9W907_MANES</name>
<dbReference type="Gene3D" id="1.10.520.10">
    <property type="match status" value="1"/>
</dbReference>
<dbReference type="FunFam" id="1.10.520.10:FF:000001">
    <property type="entry name" value="Peroxidase"/>
    <property type="match status" value="1"/>
</dbReference>
<sequence length="333" mass="36326">MKGRDSMLLIILSLICSGAFTVCNAVGPRTNGGLKQNFYRTSCPQAELIVSRIMRNRAQSNSALSAKLLRMHFHDCFVRGCDASILLDAVGDTFAEKDTIPNHSLSGYDVIDEIKTELENVCPGVVSCADILALAARDAVSLQFNRPLWAVPTGRRDGNVSLASDIEANLPSPFSDFATLLQLFTNKGLDVNDLVVLSGGHTLGVAHCATFSNRLYNFNGTDGSDPSLDPQYAEFLKTQCPNPFDPATIVEIDPQSSLKFDSNFFNILLQNKGLFQSDAALLQNEQSARIVKQLKISNAFFAKFPISMNKMGAMQVLTGEDGEIRKNCHVINP</sequence>
<dbReference type="EMBL" id="CM004389">
    <property type="protein sequence ID" value="OAY55927.1"/>
    <property type="molecule type" value="Genomic_DNA"/>
</dbReference>
<accession>A0A2C9W907</accession>
<gene>
    <name evidence="23" type="ORF">MANES_03G189800v8</name>
</gene>
<comment type="caution">
    <text evidence="23">The sequence shown here is derived from an EMBL/GenBank/DDBJ whole genome shotgun (WGS) entry which is preliminary data.</text>
</comment>
<organism evidence="23 24">
    <name type="scientific">Manihot esculenta</name>
    <name type="common">Cassava</name>
    <name type="synonym">Jatropha manihot</name>
    <dbReference type="NCBI Taxonomy" id="3983"/>
    <lineage>
        <taxon>Eukaryota</taxon>
        <taxon>Viridiplantae</taxon>
        <taxon>Streptophyta</taxon>
        <taxon>Embryophyta</taxon>
        <taxon>Tracheophyta</taxon>
        <taxon>Spermatophyta</taxon>
        <taxon>Magnoliopsida</taxon>
        <taxon>eudicotyledons</taxon>
        <taxon>Gunneridae</taxon>
        <taxon>Pentapetalae</taxon>
        <taxon>rosids</taxon>
        <taxon>fabids</taxon>
        <taxon>Malpighiales</taxon>
        <taxon>Euphorbiaceae</taxon>
        <taxon>Crotonoideae</taxon>
        <taxon>Manihoteae</taxon>
        <taxon>Manihot</taxon>
    </lineage>
</organism>
<dbReference type="InterPro" id="IPR010255">
    <property type="entry name" value="Haem_peroxidase_sf"/>
</dbReference>
<feature type="domain" description="Plant heme peroxidase family profile" evidence="22">
    <location>
        <begin position="33"/>
        <end position="332"/>
    </location>
</feature>
<dbReference type="GO" id="GO:0046872">
    <property type="term" value="F:metal ion binding"/>
    <property type="evidence" value="ECO:0007669"/>
    <property type="project" value="UniProtKB-UniRule"/>
</dbReference>
<dbReference type="PROSITE" id="PS00436">
    <property type="entry name" value="PEROXIDASE_2"/>
    <property type="match status" value="1"/>
</dbReference>
<evidence type="ECO:0000256" key="14">
    <source>
        <dbReference type="ARBA" id="ARBA00023180"/>
    </source>
</evidence>
<feature type="disulfide bond" evidence="20">
    <location>
        <begin position="76"/>
        <end position="81"/>
    </location>
</feature>
<feature type="binding site" evidence="18">
    <location>
        <position position="75"/>
    </location>
    <ligand>
        <name>Ca(2+)</name>
        <dbReference type="ChEBI" id="CHEBI:29108"/>
        <label>1</label>
    </ligand>
</feature>
<evidence type="ECO:0000256" key="20">
    <source>
        <dbReference type="PIRSR" id="PIRSR600823-5"/>
    </source>
</evidence>
<feature type="binding site" evidence="18">
    <location>
        <position position="261"/>
    </location>
    <ligand>
        <name>Ca(2+)</name>
        <dbReference type="ChEBI" id="CHEBI:29108"/>
        <label>2</label>
    </ligand>
</feature>
<feature type="binding site" description="axial binding residue" evidence="18">
    <location>
        <position position="201"/>
    </location>
    <ligand>
        <name>heme b</name>
        <dbReference type="ChEBI" id="CHEBI:60344"/>
    </ligand>
    <ligandPart>
        <name>Fe</name>
        <dbReference type="ChEBI" id="CHEBI:18248"/>
    </ligandPart>
</feature>
<evidence type="ECO:0000256" key="16">
    <source>
        <dbReference type="PIRSR" id="PIRSR600823-1"/>
    </source>
</evidence>
<feature type="binding site" evidence="17">
    <location>
        <position position="171"/>
    </location>
    <ligand>
        <name>substrate</name>
    </ligand>
</feature>
<dbReference type="CDD" id="cd00693">
    <property type="entry name" value="secretory_peroxidase"/>
    <property type="match status" value="1"/>
</dbReference>
<evidence type="ECO:0000256" key="5">
    <source>
        <dbReference type="ARBA" id="ARBA00022525"/>
    </source>
</evidence>
<feature type="binding site" evidence="18">
    <location>
        <position position="78"/>
    </location>
    <ligand>
        <name>Ca(2+)</name>
        <dbReference type="ChEBI" id="CHEBI:29108"/>
        <label>1</label>
    </ligand>
</feature>
<evidence type="ECO:0000256" key="21">
    <source>
        <dbReference type="RuleBase" id="RU362060"/>
    </source>
</evidence>